<dbReference type="STRING" id="930152.SAMN05216565_10652"/>
<evidence type="ECO:0008006" key="3">
    <source>
        <dbReference type="Google" id="ProtNLM"/>
    </source>
</evidence>
<name>A0A1H0V6T5_9BACI</name>
<reference evidence="2" key="1">
    <citation type="submission" date="2016-10" db="EMBL/GenBank/DDBJ databases">
        <authorList>
            <person name="Varghese N."/>
            <person name="Submissions S."/>
        </authorList>
    </citation>
    <scope>NUCLEOTIDE SEQUENCE [LARGE SCALE GENOMIC DNA]</scope>
    <source>
        <strain evidence="2">IBRC-M10078</strain>
    </source>
</reference>
<dbReference type="InterPro" id="IPR025029">
    <property type="entry name" value="DUF3918"/>
</dbReference>
<dbReference type="AlphaFoldDB" id="A0A1H0V6T5"/>
<dbReference type="Proteomes" id="UP000199159">
    <property type="component" value="Unassembled WGS sequence"/>
</dbReference>
<evidence type="ECO:0000313" key="1">
    <source>
        <dbReference type="EMBL" id="SDP74160.1"/>
    </source>
</evidence>
<sequence>MNKMFTSLVTIGLGAAAYNMAQRNNLMNGRKMKKMRKRISKAIS</sequence>
<evidence type="ECO:0000313" key="2">
    <source>
        <dbReference type="Proteomes" id="UP000199159"/>
    </source>
</evidence>
<gene>
    <name evidence="1" type="ORF">SAMN05216565_10652</name>
</gene>
<dbReference type="EMBL" id="FNJU01000006">
    <property type="protein sequence ID" value="SDP74160.1"/>
    <property type="molecule type" value="Genomic_DNA"/>
</dbReference>
<dbReference type="RefSeq" id="WP_090854904.1">
    <property type="nucleotide sequence ID" value="NZ_FNJU01000006.1"/>
</dbReference>
<proteinExistence type="predicted"/>
<protein>
    <recommendedName>
        <fullName evidence="3">DUF3918 domain-containing protein</fullName>
    </recommendedName>
</protein>
<organism evidence="1 2">
    <name type="scientific">Litchfieldia salsa</name>
    <dbReference type="NCBI Taxonomy" id="930152"/>
    <lineage>
        <taxon>Bacteria</taxon>
        <taxon>Bacillati</taxon>
        <taxon>Bacillota</taxon>
        <taxon>Bacilli</taxon>
        <taxon>Bacillales</taxon>
        <taxon>Bacillaceae</taxon>
        <taxon>Litchfieldia</taxon>
    </lineage>
</organism>
<accession>A0A1H0V6T5</accession>
<dbReference type="Pfam" id="PF13056">
    <property type="entry name" value="DUF3918"/>
    <property type="match status" value="1"/>
</dbReference>
<keyword evidence="2" id="KW-1185">Reference proteome</keyword>